<keyword evidence="3" id="KW-0560">Oxidoreductase</keyword>
<organism evidence="3 4">
    <name type="scientific">Methylocystis rosea</name>
    <dbReference type="NCBI Taxonomy" id="173366"/>
    <lineage>
        <taxon>Bacteria</taxon>
        <taxon>Pseudomonadati</taxon>
        <taxon>Pseudomonadota</taxon>
        <taxon>Alphaproteobacteria</taxon>
        <taxon>Hyphomicrobiales</taxon>
        <taxon>Methylocystaceae</taxon>
        <taxon>Methylocystis</taxon>
    </lineage>
</organism>
<dbReference type="PRINTS" id="PR00080">
    <property type="entry name" value="SDRFAMILY"/>
</dbReference>
<dbReference type="EMBL" id="CP044328">
    <property type="protein sequence ID" value="QGM92741.1"/>
    <property type="molecule type" value="Genomic_DNA"/>
</dbReference>
<dbReference type="Proteomes" id="UP000424673">
    <property type="component" value="Chromosome"/>
</dbReference>
<evidence type="ECO:0000259" key="2">
    <source>
        <dbReference type="SMART" id="SM00822"/>
    </source>
</evidence>
<dbReference type="Pfam" id="PF13561">
    <property type="entry name" value="adh_short_C2"/>
    <property type="match status" value="1"/>
</dbReference>
<dbReference type="NCBIfam" id="NF004202">
    <property type="entry name" value="PRK05653.2-2"/>
    <property type="match status" value="1"/>
</dbReference>
<evidence type="ECO:0000256" key="1">
    <source>
        <dbReference type="ARBA" id="ARBA00006484"/>
    </source>
</evidence>
<dbReference type="GO" id="GO:0004316">
    <property type="term" value="F:3-oxoacyl-[acyl-carrier-protein] reductase (NADPH) activity"/>
    <property type="evidence" value="ECO:0007669"/>
    <property type="project" value="UniProtKB-EC"/>
</dbReference>
<proteinExistence type="inferred from homology"/>
<dbReference type="NCBIfam" id="NF009468">
    <property type="entry name" value="PRK12826.1-4"/>
    <property type="match status" value="1"/>
</dbReference>
<accession>A0ABX6ECU1</accession>
<dbReference type="PANTHER" id="PTHR42879">
    <property type="entry name" value="3-OXOACYL-(ACYL-CARRIER-PROTEIN) REDUCTASE"/>
    <property type="match status" value="1"/>
</dbReference>
<reference evidence="4" key="1">
    <citation type="submission" date="2019-09" db="EMBL/GenBank/DDBJ databases">
        <title>Isolation and complete genome sequencing of Methylocystis species.</title>
        <authorList>
            <person name="Rumah B.L."/>
            <person name="Stead C.E."/>
            <person name="Stevens B.C."/>
            <person name="Minton N.P."/>
            <person name="Grosse-Honebrink A."/>
            <person name="Zhang Y."/>
        </authorList>
    </citation>
    <scope>NUCLEOTIDE SEQUENCE [LARGE SCALE GENOMIC DNA]</scope>
    <source>
        <strain evidence="4">BRCS1</strain>
    </source>
</reference>
<protein>
    <submittedName>
        <fullName evidence="3">3-oxoacyl-ACP reductase FabG</fullName>
        <ecNumber evidence="3">1.1.1.100</ecNumber>
    </submittedName>
</protein>
<dbReference type="InterPro" id="IPR050259">
    <property type="entry name" value="SDR"/>
</dbReference>
<gene>
    <name evidence="3" type="primary">fabG</name>
    <name evidence="3" type="ORF">F7D13_01140</name>
</gene>
<dbReference type="InterPro" id="IPR057326">
    <property type="entry name" value="KR_dom"/>
</dbReference>
<dbReference type="Gene3D" id="3.40.50.720">
    <property type="entry name" value="NAD(P)-binding Rossmann-like Domain"/>
    <property type="match status" value="1"/>
</dbReference>
<comment type="similarity">
    <text evidence="1">Belongs to the short-chain dehydrogenases/reductases (SDR) family.</text>
</comment>
<dbReference type="NCBIfam" id="NF009466">
    <property type="entry name" value="PRK12826.1-2"/>
    <property type="match status" value="1"/>
</dbReference>
<evidence type="ECO:0000313" key="4">
    <source>
        <dbReference type="Proteomes" id="UP000424673"/>
    </source>
</evidence>
<dbReference type="PANTHER" id="PTHR42879:SF2">
    <property type="entry name" value="3-OXOACYL-[ACYL-CARRIER-PROTEIN] REDUCTASE FABG"/>
    <property type="match status" value="1"/>
</dbReference>
<dbReference type="InterPro" id="IPR036291">
    <property type="entry name" value="NAD(P)-bd_dom_sf"/>
</dbReference>
<feature type="domain" description="Ketoreductase" evidence="2">
    <location>
        <begin position="8"/>
        <end position="188"/>
    </location>
</feature>
<sequence length="261" mass="27018">MLTSIADRSVIVTGGSRGIGRGVARVFAAKGAQVLVVGRDLAQAESAAAAIRAEGGRASGFAADVGNPGDVERMAAAAFERHGGIDILCANAGVFPAARLMEMTLEQWNEVLSTNLAGAFLSVRACVPALARSGRGRIVLTSSITGPITGYPGWTHYAASKAGQLGFMRTAALELTPYGITINAVLPGNVRTEGLDALGEDYLASMTASIPQRRLGSVEDIAYAALFFASDEAGYITGQTLVIDGGQVLPESLTALEEMDR</sequence>
<keyword evidence="4" id="KW-1185">Reference proteome</keyword>
<dbReference type="NCBIfam" id="NF005559">
    <property type="entry name" value="PRK07231.1"/>
    <property type="match status" value="1"/>
</dbReference>
<name>A0ABX6ECU1_9HYPH</name>
<dbReference type="RefSeq" id="WP_154450699.1">
    <property type="nucleotide sequence ID" value="NZ_CP044328.1"/>
</dbReference>
<dbReference type="SMART" id="SM00822">
    <property type="entry name" value="PKS_KR"/>
    <property type="match status" value="1"/>
</dbReference>
<dbReference type="PRINTS" id="PR00081">
    <property type="entry name" value="GDHRDH"/>
</dbReference>
<evidence type="ECO:0000313" key="3">
    <source>
        <dbReference type="EMBL" id="QGM92741.1"/>
    </source>
</evidence>
<dbReference type="EC" id="1.1.1.100" evidence="3"/>
<dbReference type="InterPro" id="IPR002347">
    <property type="entry name" value="SDR_fam"/>
</dbReference>
<reference evidence="3 4" key="2">
    <citation type="journal article" date="2021" name="AMB Express">
        <title>Isolation and characterisation of Methylocystis spp. for poly-3-hydroxybutyrate production using waste methane feedstocks.</title>
        <authorList>
            <person name="Rumah B.L."/>
            <person name="Stead C.E."/>
            <person name="Claxton Stevens B.H."/>
            <person name="Minton N.P."/>
            <person name="Grosse-Honebrink A."/>
            <person name="Zhang Y."/>
        </authorList>
    </citation>
    <scope>NUCLEOTIDE SEQUENCE [LARGE SCALE GENOMIC DNA]</scope>
    <source>
        <strain evidence="3 4">BRCS1</strain>
    </source>
</reference>
<dbReference type="SUPFAM" id="SSF51735">
    <property type="entry name" value="NAD(P)-binding Rossmann-fold domains"/>
    <property type="match status" value="1"/>
</dbReference>